<evidence type="ECO:0000256" key="4">
    <source>
        <dbReference type="ARBA" id="ARBA00022806"/>
    </source>
</evidence>
<feature type="domain" description="DNA2/NAM7 helicase-like C-terminal" evidence="8">
    <location>
        <begin position="765"/>
        <end position="947"/>
    </location>
</feature>
<dbReference type="InterPro" id="IPR041679">
    <property type="entry name" value="DNA2/NAM7-like_C"/>
</dbReference>
<sequence length="970" mass="112512">MSQKLREVTTYFRKALASHSKQKIDFKSGEFIECSYEDLERGKLDEAIFNSLSKKANSQKTSIEVIIAAKTIKTNFDEQIKRSTDIDELTGIYFIPAILNKDGSLTFNNVNKSPWFPREFLEPNIDSVLAIGKSAKMDKFLSDKTAERYKIKTWENYLKFAKKLYSCTTETDFKEKTVNGEELEDKVYIFNDDTINATQGIIDLYDHMLKNSDENGSLREDVKLYEKLTSLEETDTEELITNDLIQMKKHSGQMGGEYPLSPSQRECINHFVNTTDGEVLAVNGPPGTGKTTLLQSIVADLVVKRALNNQAPPIIVATSTNNQAVTNIIESFGSIKKAGLKNLEKRWIEGVNSFATYFPSQQKEKDATKEGFQYTNQLGHHFFEQVNSSENIKKSQDYYIENVNVFFDSDYTNVKQCGERIHSELQRAESVKKSLLDIIFRYNEYRDDVSLLEYLEILGKENERLEEDFNKLKNRLKQWDTYYKSIPFIFRWLDFIPYFKKKIVLENKLFIEPTEDFLQDSMSMEQIKEEYSKLIVEQRNKITEKQKVIEEFNSLYKQIQDELDKLELYFDREYFNKIKNISNVNALNDELDKSLRYVEFWLAVHHFEYLWLKGKYKEWGYQKNKTFKDCLQQRFRRLAMLSPCFVMTFYQLPKNFRYYCSEGSEKHGYLYNYIDLLIVDEAGQVTLEVAACSFSLAKNSLVVGDVHQIEPVWNVKTPLDKALAIESGVINNQSEFIKLKNAGVNTSQSSIMKMAATSCKYKKFDNRGLFLSEHRRCYDEIIDFCNQLVYNGKLEPKRGEGRKDLNFKLKNVPHMGHKQVNTQLSNKKSGSRYNSEEAKEIVQWIDKNIDSIQEHYKDENPKDLVGVITPFKAQEIYISKFIKKYKPKLAKLITIGTVHKFQGGERKIIILSTVYGSQEKCHFIDANKSMLNVAVSRAKDSFLVFGDLNCLNNNEEKTSGLLKKAVTDNN</sequence>
<evidence type="ECO:0000259" key="7">
    <source>
        <dbReference type="Pfam" id="PF13086"/>
    </source>
</evidence>
<comment type="similarity">
    <text evidence="1">Belongs to the DNA2/NAM7 helicase family.</text>
</comment>
<keyword evidence="2" id="KW-0547">Nucleotide-binding</keyword>
<evidence type="ECO:0000256" key="6">
    <source>
        <dbReference type="SAM" id="Coils"/>
    </source>
</evidence>
<dbReference type="SUPFAM" id="SSF52540">
    <property type="entry name" value="P-loop containing nucleoside triphosphate hydrolases"/>
    <property type="match status" value="2"/>
</dbReference>
<feature type="coiled-coil region" evidence="6">
    <location>
        <begin position="542"/>
        <end position="569"/>
    </location>
</feature>
<dbReference type="Pfam" id="PF13087">
    <property type="entry name" value="AAA_12"/>
    <property type="match status" value="1"/>
</dbReference>
<dbReference type="InterPro" id="IPR047187">
    <property type="entry name" value="SF1_C_Upf1"/>
</dbReference>
<dbReference type="InterPro" id="IPR041677">
    <property type="entry name" value="DNA2/NAM7_AAA_11"/>
</dbReference>
<keyword evidence="4" id="KW-0347">Helicase</keyword>
<dbReference type="AlphaFoldDB" id="A0AAU8HUE7"/>
<dbReference type="EMBL" id="CP159485">
    <property type="protein sequence ID" value="XCI28997.1"/>
    <property type="molecule type" value="Genomic_DNA"/>
</dbReference>
<accession>A0AAU8HUE7</accession>
<keyword evidence="5" id="KW-0067">ATP-binding</keyword>
<evidence type="ECO:0000256" key="3">
    <source>
        <dbReference type="ARBA" id="ARBA00022801"/>
    </source>
</evidence>
<dbReference type="PANTHER" id="PTHR43788:SF8">
    <property type="entry name" value="DNA-BINDING PROTEIN SMUBP-2"/>
    <property type="match status" value="1"/>
</dbReference>
<feature type="domain" description="DNA2/NAM7 helicase helicase" evidence="7">
    <location>
        <begin position="260"/>
        <end position="483"/>
    </location>
</feature>
<protein>
    <submittedName>
        <fullName evidence="9">AAA domain-containing protein</fullName>
    </submittedName>
</protein>
<dbReference type="GO" id="GO:0003678">
    <property type="term" value="F:DNA helicase activity"/>
    <property type="evidence" value="ECO:0007669"/>
    <property type="project" value="UniProtKB-ARBA"/>
</dbReference>
<evidence type="ECO:0000259" key="8">
    <source>
        <dbReference type="Pfam" id="PF13087"/>
    </source>
</evidence>
<name>A0AAU8HUE7_9FIRM</name>
<evidence type="ECO:0000256" key="2">
    <source>
        <dbReference type="ARBA" id="ARBA00022741"/>
    </source>
</evidence>
<evidence type="ECO:0000256" key="1">
    <source>
        <dbReference type="ARBA" id="ARBA00007913"/>
    </source>
</evidence>
<dbReference type="InterPro" id="IPR050534">
    <property type="entry name" value="Coronavir_polyprotein_1ab"/>
</dbReference>
<evidence type="ECO:0000313" key="9">
    <source>
        <dbReference type="EMBL" id="XCI28997.1"/>
    </source>
</evidence>
<proteinExistence type="inferred from homology"/>
<organism evidence="9">
    <name type="scientific">Proteinivorax hydrogeniformans</name>
    <dbReference type="NCBI Taxonomy" id="1826727"/>
    <lineage>
        <taxon>Bacteria</taxon>
        <taxon>Bacillati</taxon>
        <taxon>Bacillota</taxon>
        <taxon>Clostridia</taxon>
        <taxon>Eubacteriales</taxon>
        <taxon>Proteinivoracaceae</taxon>
        <taxon>Proteinivorax</taxon>
    </lineage>
</organism>
<dbReference type="Gene3D" id="3.40.50.300">
    <property type="entry name" value="P-loop containing nucleotide triphosphate hydrolases"/>
    <property type="match status" value="3"/>
</dbReference>
<reference evidence="9" key="1">
    <citation type="journal article" date="2018" name="Antonie Van Leeuwenhoek">
        <title>Proteinivorax hydrogeniformans sp. nov., an anaerobic, haloalkaliphilic bacterium fermenting proteinaceous compounds with high hydrogen production.</title>
        <authorList>
            <person name="Boltyanskaya Y."/>
            <person name="Detkova E."/>
            <person name="Pimenov N."/>
            <person name="Kevbrin V."/>
        </authorList>
    </citation>
    <scope>NUCLEOTIDE SEQUENCE</scope>
    <source>
        <strain evidence="9">Z-710</strain>
    </source>
</reference>
<dbReference type="Pfam" id="PF13086">
    <property type="entry name" value="AAA_11"/>
    <property type="match status" value="1"/>
</dbReference>
<dbReference type="PANTHER" id="PTHR43788">
    <property type="entry name" value="DNA2/NAM7 HELICASE FAMILY MEMBER"/>
    <property type="match status" value="1"/>
</dbReference>
<dbReference type="InterPro" id="IPR027417">
    <property type="entry name" value="P-loop_NTPase"/>
</dbReference>
<feature type="coiled-coil region" evidence="6">
    <location>
        <begin position="455"/>
        <end position="482"/>
    </location>
</feature>
<reference evidence="9" key="2">
    <citation type="submission" date="2024-06" db="EMBL/GenBank/DDBJ databases">
        <authorList>
            <person name="Petrova K.O."/>
            <person name="Toshchakov S.V."/>
            <person name="Boltjanskaja Y.V."/>
            <person name="Kevbrin V.V."/>
        </authorList>
    </citation>
    <scope>NUCLEOTIDE SEQUENCE</scope>
    <source>
        <strain evidence="9">Z-710</strain>
    </source>
</reference>
<dbReference type="CDD" id="cd18808">
    <property type="entry name" value="SF1_C_Upf1"/>
    <property type="match status" value="1"/>
</dbReference>
<dbReference type="GO" id="GO:0005524">
    <property type="term" value="F:ATP binding"/>
    <property type="evidence" value="ECO:0007669"/>
    <property type="project" value="UniProtKB-KW"/>
</dbReference>
<keyword evidence="6" id="KW-0175">Coiled coil</keyword>
<gene>
    <name evidence="9" type="ORF">PRVXH_000293</name>
</gene>
<keyword evidence="3" id="KW-0378">Hydrolase</keyword>
<dbReference type="RefSeq" id="WP_353893547.1">
    <property type="nucleotide sequence ID" value="NZ_CP159485.1"/>
</dbReference>
<evidence type="ECO:0000256" key="5">
    <source>
        <dbReference type="ARBA" id="ARBA00022840"/>
    </source>
</evidence>
<dbReference type="GO" id="GO:0016787">
    <property type="term" value="F:hydrolase activity"/>
    <property type="evidence" value="ECO:0007669"/>
    <property type="project" value="UniProtKB-KW"/>
</dbReference>